<proteinExistence type="predicted"/>
<feature type="transmembrane region" description="Helical" evidence="1">
    <location>
        <begin position="96"/>
        <end position="117"/>
    </location>
</feature>
<dbReference type="OrthoDB" id="163276at2"/>
<dbReference type="RefSeq" id="WP_054520823.1">
    <property type="nucleotide sequence ID" value="NZ_LGKO01000002.1"/>
</dbReference>
<feature type="transmembrane region" description="Helical" evidence="1">
    <location>
        <begin position="6"/>
        <end position="23"/>
    </location>
</feature>
<feature type="transmembrane region" description="Helical" evidence="1">
    <location>
        <begin position="30"/>
        <end position="53"/>
    </location>
</feature>
<name>A0A0P6YNH9_9CHLR</name>
<keyword evidence="3" id="KW-1185">Reference proteome</keyword>
<dbReference type="Proteomes" id="UP000050544">
    <property type="component" value="Unassembled WGS sequence"/>
</dbReference>
<feature type="transmembrane region" description="Helical" evidence="1">
    <location>
        <begin position="178"/>
        <end position="203"/>
    </location>
</feature>
<dbReference type="AlphaFoldDB" id="A0A0P6YNH9"/>
<dbReference type="STRING" id="869279.SE15_04165"/>
<protein>
    <submittedName>
        <fullName evidence="2">Uncharacterized protein</fullName>
    </submittedName>
</protein>
<keyword evidence="1" id="KW-0812">Transmembrane</keyword>
<accession>A0A0P6YNH9</accession>
<gene>
    <name evidence="2" type="ORF">SE15_04165</name>
</gene>
<feature type="transmembrane region" description="Helical" evidence="1">
    <location>
        <begin position="137"/>
        <end position="157"/>
    </location>
</feature>
<evidence type="ECO:0000313" key="2">
    <source>
        <dbReference type="EMBL" id="KPL84327.1"/>
    </source>
</evidence>
<evidence type="ECO:0000256" key="1">
    <source>
        <dbReference type="SAM" id="Phobius"/>
    </source>
</evidence>
<keyword evidence="1" id="KW-1133">Transmembrane helix</keyword>
<dbReference type="EMBL" id="LGKO01000002">
    <property type="protein sequence ID" value="KPL84327.1"/>
    <property type="molecule type" value="Genomic_DNA"/>
</dbReference>
<organism evidence="2 3">
    <name type="scientific">Thermanaerothrix daxensis</name>
    <dbReference type="NCBI Taxonomy" id="869279"/>
    <lineage>
        <taxon>Bacteria</taxon>
        <taxon>Bacillati</taxon>
        <taxon>Chloroflexota</taxon>
        <taxon>Anaerolineae</taxon>
        <taxon>Anaerolineales</taxon>
        <taxon>Anaerolineaceae</taxon>
        <taxon>Thermanaerothrix</taxon>
    </lineage>
</organism>
<comment type="caution">
    <text evidence="2">The sequence shown here is derived from an EMBL/GenBank/DDBJ whole genome shotgun (WGS) entry which is preliminary data.</text>
</comment>
<evidence type="ECO:0000313" key="3">
    <source>
        <dbReference type="Proteomes" id="UP000050544"/>
    </source>
</evidence>
<sequence>MTDALWSLIAFVLTLAVLSYAIGDNPLFRIAIYTFIGISAGYFAAILIDQVIIPRLITPLLSPSASVGLMAIPLLLSLLLLARLSRRLSFLGSLPMAFLVGVGAAVIINGALFGTLFTQVRAAGLPFTPAQSSPSGWLTGIVLLFGTMTTLVYFQFTGRREPGKGIVRSPWVEWMARIGQVFIAITLGAFFAGVILASLTVLIGRLDFILQSINTLAP</sequence>
<keyword evidence="1" id="KW-0472">Membrane</keyword>
<reference evidence="2 3" key="1">
    <citation type="submission" date="2015-07" db="EMBL/GenBank/DDBJ databases">
        <title>Whole genome sequence of Thermanaerothrix daxensis DSM 23592.</title>
        <authorList>
            <person name="Hemp J."/>
            <person name="Ward L.M."/>
            <person name="Pace L.A."/>
            <person name="Fischer W.W."/>
        </authorList>
    </citation>
    <scope>NUCLEOTIDE SEQUENCE [LARGE SCALE GENOMIC DNA]</scope>
    <source>
        <strain evidence="2 3">GNS-1</strain>
    </source>
</reference>
<feature type="transmembrane region" description="Helical" evidence="1">
    <location>
        <begin position="65"/>
        <end position="84"/>
    </location>
</feature>